<name>A0A3E1IQ44_GARVA</name>
<sequence>MTVAGIDLEEKISHSCIDDFDTQSILEVYGESANLCDDSIDFIGLDDFSSFAGQEISDIEGKIYPSKECSFFMTFPKEYAYFNCDENSQWVKGIQHWIPTVSKSFIQNANINGKESAVRNTACVAFVRWCDMFLHDKKMFGYDLVNLAIGMFHNINVRDAMLISILDENQEWYDDNALAEFAWYPHTPMVSDRLRQFLEDKFIQTSKKPNIKRAITACRVLQVMAFATQSIPELTVQIYALLAYISWWFRLGNVKKYTERALSIDSACTMAKIVEGAYENKLEPAWISECATPQEK</sequence>
<evidence type="ECO:0000313" key="1">
    <source>
        <dbReference type="EMBL" id="RFD74883.1"/>
    </source>
</evidence>
<dbReference type="AlphaFoldDB" id="A0A3E1IQ44"/>
<proteinExistence type="predicted"/>
<reference evidence="1 2" key="1">
    <citation type="submission" date="2016-02" db="EMBL/GenBank/DDBJ databases">
        <title>Gardnerella vaginalis Subgroups Defined by cpn60 Sequencing and Sialidase Activity in Isolates from Canada, Belgium and Kenya.</title>
        <authorList>
            <person name="Schellenberg J."/>
            <person name="Paramel Jayaprakash T."/>
            <person name="Withana Gamage N."/>
            <person name="Patterson M.H."/>
            <person name="Vaneechoutte M."/>
            <person name="Hill J.E."/>
        </authorList>
    </citation>
    <scope>NUCLEOTIDE SEQUENCE [LARGE SCALE GENOMIC DNA]</scope>
    <source>
        <strain evidence="1 2">N160</strain>
    </source>
</reference>
<gene>
    <name evidence="1" type="ORF">AXE76_01310</name>
</gene>
<accession>A0A3E1IQ44</accession>
<keyword evidence="2" id="KW-1185">Reference proteome</keyword>
<evidence type="ECO:0000313" key="2">
    <source>
        <dbReference type="Proteomes" id="UP000258888"/>
    </source>
</evidence>
<protein>
    <submittedName>
        <fullName evidence="1">Uncharacterized protein</fullName>
    </submittedName>
</protein>
<comment type="caution">
    <text evidence="1">The sequence shown here is derived from an EMBL/GenBank/DDBJ whole genome shotgun (WGS) entry which is preliminary data.</text>
</comment>
<dbReference type="Proteomes" id="UP000258888">
    <property type="component" value="Unassembled WGS sequence"/>
</dbReference>
<dbReference type="EMBL" id="LSLH01000001">
    <property type="protein sequence ID" value="RFD74883.1"/>
    <property type="molecule type" value="Genomic_DNA"/>
</dbReference>
<organism evidence="1 2">
    <name type="scientific">Gardnerella vaginalis</name>
    <dbReference type="NCBI Taxonomy" id="2702"/>
    <lineage>
        <taxon>Bacteria</taxon>
        <taxon>Bacillati</taxon>
        <taxon>Actinomycetota</taxon>
        <taxon>Actinomycetes</taxon>
        <taxon>Bifidobacteriales</taxon>
        <taxon>Bifidobacteriaceae</taxon>
        <taxon>Gardnerella</taxon>
    </lineage>
</organism>
<dbReference type="RefSeq" id="WP_116793990.1">
    <property type="nucleotide sequence ID" value="NZ_LSLH01000001.1"/>
</dbReference>